<dbReference type="PANTHER" id="PTHR35274:SF2">
    <property type="entry name" value="E6-LIKE PROTEIN"/>
    <property type="match status" value="1"/>
</dbReference>
<feature type="compositionally biased region" description="Basic and acidic residues" evidence="1">
    <location>
        <begin position="195"/>
        <end position="215"/>
    </location>
</feature>
<dbReference type="InterPro" id="IPR040290">
    <property type="entry name" value="Prot_E6-like"/>
</dbReference>
<sequence length="249" mass="28601">MAKHSTEFLSLFLLQTLLLSLQTNARDSRFFSEVPETQSPSKEAAALAKLQAQEPTFIPQATQNGHLLYNYKTGLFPPSTTTANGYQPPGTRANFPHKTQFEQPLNKADEATTTTLYNMDEFDTKQQESDKVNYQNRYYFSNNNNNNADANYNTQLQGSTGTEYADADKDTFYRRWQKQGMSDTRFLENGRYFHDNNADKDVANNRHPNPRRDDANGYDGKGANFDAYQYRNGVQEYEHREEGAFDFEP</sequence>
<reference evidence="3" key="1">
    <citation type="submission" date="2023-05" db="EMBL/GenBank/DDBJ databases">
        <title>Nepenthes gracilis genome sequencing.</title>
        <authorList>
            <person name="Fukushima K."/>
        </authorList>
    </citation>
    <scope>NUCLEOTIDE SEQUENCE</scope>
    <source>
        <strain evidence="3">SING2019-196</strain>
    </source>
</reference>
<feature type="chain" id="PRO_5042171571" description="Protein E6-like" evidence="2">
    <location>
        <begin position="26"/>
        <end position="249"/>
    </location>
</feature>
<gene>
    <name evidence="3" type="ORF">Nepgr_028794</name>
</gene>
<comment type="caution">
    <text evidence="3">The sequence shown here is derived from an EMBL/GenBank/DDBJ whole genome shotgun (WGS) entry which is preliminary data.</text>
</comment>
<evidence type="ECO:0000313" key="3">
    <source>
        <dbReference type="EMBL" id="GMH26951.1"/>
    </source>
</evidence>
<keyword evidence="4" id="KW-1185">Reference proteome</keyword>
<protein>
    <recommendedName>
        <fullName evidence="5">Protein E6-like</fullName>
    </recommendedName>
</protein>
<feature type="signal peptide" evidence="2">
    <location>
        <begin position="1"/>
        <end position="25"/>
    </location>
</feature>
<evidence type="ECO:0008006" key="5">
    <source>
        <dbReference type="Google" id="ProtNLM"/>
    </source>
</evidence>
<dbReference type="EMBL" id="BSYO01000032">
    <property type="protein sequence ID" value="GMH26951.1"/>
    <property type="molecule type" value="Genomic_DNA"/>
</dbReference>
<feature type="region of interest" description="Disordered" evidence="1">
    <location>
        <begin position="195"/>
        <end position="225"/>
    </location>
</feature>
<name>A0AAD3TD68_NEPGR</name>
<dbReference type="PANTHER" id="PTHR35274">
    <property type="entry name" value="E6-LIKE PROTEIN"/>
    <property type="match status" value="1"/>
</dbReference>
<proteinExistence type="predicted"/>
<accession>A0AAD3TD68</accession>
<dbReference type="Proteomes" id="UP001279734">
    <property type="component" value="Unassembled WGS sequence"/>
</dbReference>
<organism evidence="3 4">
    <name type="scientific">Nepenthes gracilis</name>
    <name type="common">Slender pitcher plant</name>
    <dbReference type="NCBI Taxonomy" id="150966"/>
    <lineage>
        <taxon>Eukaryota</taxon>
        <taxon>Viridiplantae</taxon>
        <taxon>Streptophyta</taxon>
        <taxon>Embryophyta</taxon>
        <taxon>Tracheophyta</taxon>
        <taxon>Spermatophyta</taxon>
        <taxon>Magnoliopsida</taxon>
        <taxon>eudicotyledons</taxon>
        <taxon>Gunneridae</taxon>
        <taxon>Pentapetalae</taxon>
        <taxon>Caryophyllales</taxon>
        <taxon>Nepenthaceae</taxon>
        <taxon>Nepenthes</taxon>
    </lineage>
</organism>
<evidence type="ECO:0000256" key="1">
    <source>
        <dbReference type="SAM" id="MobiDB-lite"/>
    </source>
</evidence>
<evidence type="ECO:0000256" key="2">
    <source>
        <dbReference type="SAM" id="SignalP"/>
    </source>
</evidence>
<evidence type="ECO:0000313" key="4">
    <source>
        <dbReference type="Proteomes" id="UP001279734"/>
    </source>
</evidence>
<keyword evidence="2" id="KW-0732">Signal</keyword>
<dbReference type="AlphaFoldDB" id="A0AAD3TD68"/>